<dbReference type="InterPro" id="IPR007111">
    <property type="entry name" value="NACHT_NTPase"/>
</dbReference>
<dbReference type="Proteomes" id="UP001195724">
    <property type="component" value="Unassembled WGS sequence"/>
</dbReference>
<dbReference type="RefSeq" id="WP_204845197.1">
    <property type="nucleotide sequence ID" value="NZ_JAFBCL010000001.1"/>
</dbReference>
<dbReference type="PROSITE" id="PS50837">
    <property type="entry name" value="NACHT"/>
    <property type="match status" value="1"/>
</dbReference>
<keyword evidence="2" id="KW-0472">Membrane</keyword>
<feature type="transmembrane region" description="Helical" evidence="2">
    <location>
        <begin position="582"/>
        <end position="606"/>
    </location>
</feature>
<evidence type="ECO:0000313" key="4">
    <source>
        <dbReference type="EMBL" id="MBM7814568.1"/>
    </source>
</evidence>
<accession>A0ABS2SH07</accession>
<reference evidence="4 5" key="1">
    <citation type="submission" date="2021-01" db="EMBL/GenBank/DDBJ databases">
        <title>Sequencing the genomes of 1000 actinobacteria strains.</title>
        <authorList>
            <person name="Klenk H.-P."/>
        </authorList>
    </citation>
    <scope>NUCLEOTIDE SEQUENCE [LARGE SCALE GENOMIC DNA]</scope>
    <source>
        <strain evidence="4 5">DSM 44581</strain>
    </source>
</reference>
<feature type="transmembrane region" description="Helical" evidence="2">
    <location>
        <begin position="423"/>
        <end position="445"/>
    </location>
</feature>
<dbReference type="SUPFAM" id="SSF52540">
    <property type="entry name" value="P-loop containing nucleoside triphosphate hydrolases"/>
    <property type="match status" value="1"/>
</dbReference>
<name>A0ABS2SH07_9PSEU</name>
<protein>
    <recommendedName>
        <fullName evidence="3">NACHT domain-containing protein</fullName>
    </recommendedName>
</protein>
<feature type="domain" description="NACHT" evidence="3">
    <location>
        <begin position="155"/>
        <end position="273"/>
    </location>
</feature>
<feature type="compositionally biased region" description="Acidic residues" evidence="1">
    <location>
        <begin position="1"/>
        <end position="12"/>
    </location>
</feature>
<gene>
    <name evidence="4" type="ORF">JOE68_005433</name>
</gene>
<dbReference type="Pfam" id="PF05729">
    <property type="entry name" value="NACHT"/>
    <property type="match status" value="1"/>
</dbReference>
<keyword evidence="2" id="KW-1133">Transmembrane helix</keyword>
<evidence type="ECO:0000256" key="2">
    <source>
        <dbReference type="SAM" id="Phobius"/>
    </source>
</evidence>
<evidence type="ECO:0000259" key="3">
    <source>
        <dbReference type="PROSITE" id="PS50837"/>
    </source>
</evidence>
<feature type="region of interest" description="Disordered" evidence="1">
    <location>
        <begin position="1"/>
        <end position="22"/>
    </location>
</feature>
<organism evidence="4 5">
    <name type="scientific">Saccharothrix algeriensis</name>
    <dbReference type="NCBI Taxonomy" id="173560"/>
    <lineage>
        <taxon>Bacteria</taxon>
        <taxon>Bacillati</taxon>
        <taxon>Actinomycetota</taxon>
        <taxon>Actinomycetes</taxon>
        <taxon>Pseudonocardiales</taxon>
        <taxon>Pseudonocardiaceae</taxon>
        <taxon>Saccharothrix</taxon>
    </lineage>
</organism>
<dbReference type="Gene3D" id="3.40.50.300">
    <property type="entry name" value="P-loop containing nucleotide triphosphate hydrolases"/>
    <property type="match status" value="1"/>
</dbReference>
<feature type="transmembrane region" description="Helical" evidence="2">
    <location>
        <begin position="532"/>
        <end position="559"/>
    </location>
</feature>
<feature type="transmembrane region" description="Helical" evidence="2">
    <location>
        <begin position="457"/>
        <end position="482"/>
    </location>
</feature>
<feature type="transmembrane region" description="Helical" evidence="2">
    <location>
        <begin position="503"/>
        <end position="526"/>
    </location>
</feature>
<feature type="transmembrane region" description="Helical" evidence="2">
    <location>
        <begin position="626"/>
        <end position="646"/>
    </location>
</feature>
<keyword evidence="2" id="KW-0812">Transmembrane</keyword>
<dbReference type="InterPro" id="IPR027417">
    <property type="entry name" value="P-loop_NTPase"/>
</dbReference>
<feature type="compositionally biased region" description="Low complexity" evidence="1">
    <location>
        <begin position="13"/>
        <end position="22"/>
    </location>
</feature>
<evidence type="ECO:0000256" key="1">
    <source>
        <dbReference type="SAM" id="MobiDB-lite"/>
    </source>
</evidence>
<sequence>MAEDDLDDDVGDVADGNAGNRVSGSAVSGGVVQVGGSVGTLTICGHPFPGTGSGDAGGSLGGDAQAARYPVSRGRSRRAHVLRRYGGTADRRLDDAAAALAFAVESLWQREEEQRGLLDPLPVRWRVVDDGGVAPPAPVAEFEEFADLHEKTPGGRLVVLGSAGTGKTALALRFVLDAVNGRAGGAAVPVLFGAGGWDPSLPLRDWLISELLRDHPFLRSSGAGGATTAAGLVDSGRVLPVLDGFDETAEGRHRQVLKRLARSAVPWILTSRPEEFAHALTSTSAALSATVIRLERLRFTDVRAYLPRTAADPGPWEDVLGKAPEALRSALLTPLMVGLARDVYSDDPAREPAHLLDDTRFPTRQAIEDHLLDASITAAYGDGSDDLPARRRLAELASHLRRSRTYNLAWWELGKPMALGARALLAGSAVAVVGWALAVAVHLAFGFDLSTSVQGGLMSGGLAGAAFAAAHAWLAVKFPQVLRPTSMRLRLRPGKRRETGRRLTVGLLCGAALGAALNLINSILAGSPLDRAFFFFDTAILAIGYGSGAALAFALLSLLETPFDLQRAGAPAELLASNRRTVAIQVLVSTITASIGAPVLMWGVVLLLRWSPLTGWFGLSPNFDPLYGLFVWANTAAIAGAGYALALTAWGQWLLFAWVWLPVTGALPWNLPRFLEDAYARRVLRRFGPYYQFRHSRMQDYLAGGGLDPAGTGPDRA</sequence>
<keyword evidence="5" id="KW-1185">Reference proteome</keyword>
<evidence type="ECO:0000313" key="5">
    <source>
        <dbReference type="Proteomes" id="UP001195724"/>
    </source>
</evidence>
<comment type="caution">
    <text evidence="4">The sequence shown here is derived from an EMBL/GenBank/DDBJ whole genome shotgun (WGS) entry which is preliminary data.</text>
</comment>
<proteinExistence type="predicted"/>
<dbReference type="EMBL" id="JAFBCL010000001">
    <property type="protein sequence ID" value="MBM7814568.1"/>
    <property type="molecule type" value="Genomic_DNA"/>
</dbReference>